<accession>A0A9D4CQG3</accession>
<protein>
    <submittedName>
        <fullName evidence="1">Uncharacterized protein</fullName>
    </submittedName>
</protein>
<gene>
    <name evidence="1" type="ORF">DPMN_054949</name>
</gene>
<sequence length="87" mass="10304">MDLREDLKSVVKKEEIEECVTRVMTGIEARIVKDIEKLVDRKVQEVKEKVDSLEFKYQSLQEHVTQLGKQHAEQLESMEIQMTKRMI</sequence>
<comment type="caution">
    <text evidence="1">The sequence shown here is derived from an EMBL/GenBank/DDBJ whole genome shotgun (WGS) entry which is preliminary data.</text>
</comment>
<reference evidence="1" key="2">
    <citation type="submission" date="2020-11" db="EMBL/GenBank/DDBJ databases">
        <authorList>
            <person name="McCartney M.A."/>
            <person name="Auch B."/>
            <person name="Kono T."/>
            <person name="Mallez S."/>
            <person name="Becker A."/>
            <person name="Gohl D.M."/>
            <person name="Silverstein K.A.T."/>
            <person name="Koren S."/>
            <person name="Bechman K.B."/>
            <person name="Herman A."/>
            <person name="Abrahante J.E."/>
            <person name="Garbe J."/>
        </authorList>
    </citation>
    <scope>NUCLEOTIDE SEQUENCE</scope>
    <source>
        <strain evidence="1">Duluth1</strain>
        <tissue evidence="1">Whole animal</tissue>
    </source>
</reference>
<organism evidence="1 2">
    <name type="scientific">Dreissena polymorpha</name>
    <name type="common">Zebra mussel</name>
    <name type="synonym">Mytilus polymorpha</name>
    <dbReference type="NCBI Taxonomy" id="45954"/>
    <lineage>
        <taxon>Eukaryota</taxon>
        <taxon>Metazoa</taxon>
        <taxon>Spiralia</taxon>
        <taxon>Lophotrochozoa</taxon>
        <taxon>Mollusca</taxon>
        <taxon>Bivalvia</taxon>
        <taxon>Autobranchia</taxon>
        <taxon>Heteroconchia</taxon>
        <taxon>Euheterodonta</taxon>
        <taxon>Imparidentia</taxon>
        <taxon>Neoheterodontei</taxon>
        <taxon>Myida</taxon>
        <taxon>Dreissenoidea</taxon>
        <taxon>Dreissenidae</taxon>
        <taxon>Dreissena</taxon>
    </lineage>
</organism>
<dbReference type="Proteomes" id="UP000828390">
    <property type="component" value="Unassembled WGS sequence"/>
</dbReference>
<keyword evidence="2" id="KW-1185">Reference proteome</keyword>
<dbReference type="AlphaFoldDB" id="A0A9D4CQG3"/>
<reference evidence="1" key="1">
    <citation type="journal article" date="2019" name="bioRxiv">
        <title>The Genome of the Zebra Mussel, Dreissena polymorpha: A Resource for Invasive Species Research.</title>
        <authorList>
            <person name="McCartney M.A."/>
            <person name="Auch B."/>
            <person name="Kono T."/>
            <person name="Mallez S."/>
            <person name="Zhang Y."/>
            <person name="Obille A."/>
            <person name="Becker A."/>
            <person name="Abrahante J.E."/>
            <person name="Garbe J."/>
            <person name="Badalamenti J.P."/>
            <person name="Herman A."/>
            <person name="Mangelson H."/>
            <person name="Liachko I."/>
            <person name="Sullivan S."/>
            <person name="Sone E.D."/>
            <person name="Koren S."/>
            <person name="Silverstein K.A.T."/>
            <person name="Beckman K.B."/>
            <person name="Gohl D.M."/>
        </authorList>
    </citation>
    <scope>NUCLEOTIDE SEQUENCE</scope>
    <source>
        <strain evidence="1">Duluth1</strain>
        <tissue evidence="1">Whole animal</tissue>
    </source>
</reference>
<evidence type="ECO:0000313" key="2">
    <source>
        <dbReference type="Proteomes" id="UP000828390"/>
    </source>
</evidence>
<proteinExistence type="predicted"/>
<name>A0A9D4CQG3_DREPO</name>
<evidence type="ECO:0000313" key="1">
    <source>
        <dbReference type="EMBL" id="KAH3728986.1"/>
    </source>
</evidence>
<dbReference type="EMBL" id="JAIWYP010000012">
    <property type="protein sequence ID" value="KAH3728986.1"/>
    <property type="molecule type" value="Genomic_DNA"/>
</dbReference>